<evidence type="ECO:0000256" key="8">
    <source>
        <dbReference type="RuleBase" id="RU079119"/>
    </source>
</evidence>
<dbReference type="STRING" id="6526.A0A2C9KUB9"/>
<accession>A0A2C9KUB9</accession>
<evidence type="ECO:0000256" key="2">
    <source>
        <dbReference type="ARBA" id="ARBA00022679"/>
    </source>
</evidence>
<evidence type="ECO:0000259" key="9">
    <source>
        <dbReference type="Pfam" id="PF01529"/>
    </source>
</evidence>
<dbReference type="KEGG" id="bgt:106058746"/>
<comment type="domain">
    <text evidence="8">The DHHC domain is required for palmitoyltransferase activity.</text>
</comment>
<dbReference type="PROSITE" id="PS50216">
    <property type="entry name" value="DHHC"/>
    <property type="match status" value="1"/>
</dbReference>
<evidence type="ECO:0000313" key="10">
    <source>
        <dbReference type="EnsemblMetazoa" id="BGLB023649-PA"/>
    </source>
</evidence>
<evidence type="ECO:0000256" key="3">
    <source>
        <dbReference type="ARBA" id="ARBA00022692"/>
    </source>
</evidence>
<evidence type="ECO:0000256" key="5">
    <source>
        <dbReference type="ARBA" id="ARBA00023136"/>
    </source>
</evidence>
<dbReference type="EnsemblMetazoa" id="BGLB023649-RA">
    <property type="protein sequence ID" value="BGLB023649-PA"/>
    <property type="gene ID" value="BGLB023649"/>
</dbReference>
<comment type="catalytic activity">
    <reaction evidence="8">
        <text>L-cysteinyl-[protein] + hexadecanoyl-CoA = S-hexadecanoyl-L-cysteinyl-[protein] + CoA</text>
        <dbReference type="Rhea" id="RHEA:36683"/>
        <dbReference type="Rhea" id="RHEA-COMP:10131"/>
        <dbReference type="Rhea" id="RHEA-COMP:11032"/>
        <dbReference type="ChEBI" id="CHEBI:29950"/>
        <dbReference type="ChEBI" id="CHEBI:57287"/>
        <dbReference type="ChEBI" id="CHEBI:57379"/>
        <dbReference type="ChEBI" id="CHEBI:74151"/>
        <dbReference type="EC" id="2.3.1.225"/>
    </reaction>
</comment>
<dbReference type="VEuPathDB" id="VectorBase:BGLAX_049086"/>
<dbReference type="PANTHER" id="PTHR22883:SF23">
    <property type="entry name" value="PALMITOYLTRANSFERASE ZDHHC6"/>
    <property type="match status" value="1"/>
</dbReference>
<comment type="similarity">
    <text evidence="7">Belongs to the DHHC palmitoyltransferase family. PFA5 subfamily.</text>
</comment>
<dbReference type="GO" id="GO:0005794">
    <property type="term" value="C:Golgi apparatus"/>
    <property type="evidence" value="ECO:0007669"/>
    <property type="project" value="TreeGrafter"/>
</dbReference>
<comment type="subcellular location">
    <subcellularLocation>
        <location evidence="1">Membrane</location>
        <topology evidence="1">Multi-pass membrane protein</topology>
    </subcellularLocation>
</comment>
<dbReference type="InterPro" id="IPR001594">
    <property type="entry name" value="Palmitoyltrfase_DHHC"/>
</dbReference>
<feature type="domain" description="Palmitoyltransferase DHHC" evidence="9">
    <location>
        <begin position="5"/>
        <end position="100"/>
    </location>
</feature>
<dbReference type="GO" id="GO:0019706">
    <property type="term" value="F:protein-cysteine S-palmitoyltransferase activity"/>
    <property type="evidence" value="ECO:0007669"/>
    <property type="project" value="UniProtKB-EC"/>
</dbReference>
<dbReference type="Pfam" id="PF01529">
    <property type="entry name" value="DHHC"/>
    <property type="match status" value="1"/>
</dbReference>
<sequence length="118" mass="13504">MVTNEVTKHCKLCDKCFLHLDHHCLFLLKCVAIRNHVHFVWLLILSVLNMLAYLLGFFLYSHIRFDQQSWSDIASQTLHQQAWPLSLVLLNSWFLLKVCYNAGAAQLLAAAVSSMCIG</sequence>
<evidence type="ECO:0000256" key="1">
    <source>
        <dbReference type="ARBA" id="ARBA00004141"/>
    </source>
</evidence>
<feature type="transmembrane region" description="Helical" evidence="8">
    <location>
        <begin position="39"/>
        <end position="60"/>
    </location>
</feature>
<name>A0A2C9KUB9_BIOGL</name>
<evidence type="ECO:0000256" key="4">
    <source>
        <dbReference type="ARBA" id="ARBA00022989"/>
    </source>
</evidence>
<evidence type="ECO:0000313" key="11">
    <source>
        <dbReference type="Proteomes" id="UP000076420"/>
    </source>
</evidence>
<reference evidence="10" key="1">
    <citation type="submission" date="2020-05" db="UniProtKB">
        <authorList>
            <consortium name="EnsemblMetazoa"/>
        </authorList>
    </citation>
    <scope>IDENTIFICATION</scope>
    <source>
        <strain evidence="10">BB02</strain>
    </source>
</reference>
<keyword evidence="5 8" id="KW-0472">Membrane</keyword>
<keyword evidence="3 8" id="KW-0812">Transmembrane</keyword>
<keyword evidence="4 8" id="KW-1133">Transmembrane helix</keyword>
<keyword evidence="2 8" id="KW-0808">Transferase</keyword>
<dbReference type="InterPro" id="IPR039859">
    <property type="entry name" value="PFA4/ZDH16/20/ERF2-like"/>
</dbReference>
<dbReference type="GO" id="GO:0005783">
    <property type="term" value="C:endoplasmic reticulum"/>
    <property type="evidence" value="ECO:0007669"/>
    <property type="project" value="TreeGrafter"/>
</dbReference>
<evidence type="ECO:0000256" key="6">
    <source>
        <dbReference type="ARBA" id="ARBA00023315"/>
    </source>
</evidence>
<dbReference type="PANTHER" id="PTHR22883">
    <property type="entry name" value="ZINC FINGER DHHC DOMAIN CONTAINING PROTEIN"/>
    <property type="match status" value="1"/>
</dbReference>
<evidence type="ECO:0000256" key="7">
    <source>
        <dbReference type="ARBA" id="ARBA00038298"/>
    </source>
</evidence>
<proteinExistence type="inferred from homology"/>
<comment type="caution">
    <text evidence="8">Lacks conserved residue(s) required for the propagation of feature annotation.</text>
</comment>
<dbReference type="Proteomes" id="UP000076420">
    <property type="component" value="Unassembled WGS sequence"/>
</dbReference>
<dbReference type="GO" id="GO:0016020">
    <property type="term" value="C:membrane"/>
    <property type="evidence" value="ECO:0007669"/>
    <property type="project" value="UniProtKB-SubCell"/>
</dbReference>
<protein>
    <recommendedName>
        <fullName evidence="8">Palmitoyltransferase</fullName>
        <ecNumber evidence="8">2.3.1.225</ecNumber>
    </recommendedName>
</protein>
<organism evidence="10 11">
    <name type="scientific">Biomphalaria glabrata</name>
    <name type="common">Bloodfluke planorb</name>
    <name type="synonym">Freshwater snail</name>
    <dbReference type="NCBI Taxonomy" id="6526"/>
    <lineage>
        <taxon>Eukaryota</taxon>
        <taxon>Metazoa</taxon>
        <taxon>Spiralia</taxon>
        <taxon>Lophotrochozoa</taxon>
        <taxon>Mollusca</taxon>
        <taxon>Gastropoda</taxon>
        <taxon>Heterobranchia</taxon>
        <taxon>Euthyneura</taxon>
        <taxon>Panpulmonata</taxon>
        <taxon>Hygrophila</taxon>
        <taxon>Lymnaeoidea</taxon>
        <taxon>Planorbidae</taxon>
        <taxon>Biomphalaria</taxon>
    </lineage>
</organism>
<gene>
    <name evidence="10" type="primary">106058746</name>
</gene>
<dbReference type="EC" id="2.3.1.225" evidence="8"/>
<dbReference type="GO" id="GO:0006612">
    <property type="term" value="P:protein targeting to membrane"/>
    <property type="evidence" value="ECO:0007669"/>
    <property type="project" value="TreeGrafter"/>
</dbReference>
<keyword evidence="6 8" id="KW-0012">Acyltransferase</keyword>
<dbReference type="VEuPathDB" id="VectorBase:BGLB023649"/>
<dbReference type="AlphaFoldDB" id="A0A2C9KUB9"/>